<dbReference type="Proteomes" id="UP001178507">
    <property type="component" value="Unassembled WGS sequence"/>
</dbReference>
<organism evidence="2 3">
    <name type="scientific">Effrenium voratum</name>
    <dbReference type="NCBI Taxonomy" id="2562239"/>
    <lineage>
        <taxon>Eukaryota</taxon>
        <taxon>Sar</taxon>
        <taxon>Alveolata</taxon>
        <taxon>Dinophyceae</taxon>
        <taxon>Suessiales</taxon>
        <taxon>Symbiodiniaceae</taxon>
        <taxon>Effrenium</taxon>
    </lineage>
</organism>
<name>A0AA36J1J6_9DINO</name>
<evidence type="ECO:0000256" key="1">
    <source>
        <dbReference type="SAM" id="SignalP"/>
    </source>
</evidence>
<gene>
    <name evidence="2" type="ORF">EVOR1521_LOCUS21512</name>
</gene>
<sequence length="211" mass="22138">MWKEWLRRGLLAWQSAMRLALALGHLAAPEWRFEALRGDVLAAGCHLLGQGVPKVEEALQQGSLPPQWGQLLGTAGVIVPAGPRSGSSDVASATEANEEQLAAAAEEAYSKAVHLGGGSGPLLQLGELHLERARRGRPMALAAAHAFQAAARAGEGEDRATAWYNLACVAGLAGQPIAAAKALRTCLGILKPACHQSWIKEALSDTEICSK</sequence>
<proteinExistence type="predicted"/>
<accession>A0AA36J1J6</accession>
<dbReference type="EMBL" id="CAUJNA010003268">
    <property type="protein sequence ID" value="CAJ1397511.1"/>
    <property type="molecule type" value="Genomic_DNA"/>
</dbReference>
<feature type="signal peptide" evidence="1">
    <location>
        <begin position="1"/>
        <end position="22"/>
    </location>
</feature>
<keyword evidence="3" id="KW-1185">Reference proteome</keyword>
<comment type="caution">
    <text evidence="2">The sequence shown here is derived from an EMBL/GenBank/DDBJ whole genome shotgun (WGS) entry which is preliminary data.</text>
</comment>
<evidence type="ECO:0000313" key="2">
    <source>
        <dbReference type="EMBL" id="CAJ1397511.1"/>
    </source>
</evidence>
<protein>
    <submittedName>
        <fullName evidence="2">Uncharacterized protein</fullName>
    </submittedName>
</protein>
<evidence type="ECO:0000313" key="3">
    <source>
        <dbReference type="Proteomes" id="UP001178507"/>
    </source>
</evidence>
<keyword evidence="1" id="KW-0732">Signal</keyword>
<reference evidence="2" key="1">
    <citation type="submission" date="2023-08" db="EMBL/GenBank/DDBJ databases">
        <authorList>
            <person name="Chen Y."/>
            <person name="Shah S."/>
            <person name="Dougan E. K."/>
            <person name="Thang M."/>
            <person name="Chan C."/>
        </authorList>
    </citation>
    <scope>NUCLEOTIDE SEQUENCE</scope>
</reference>
<feature type="chain" id="PRO_5041393888" evidence="1">
    <location>
        <begin position="23"/>
        <end position="211"/>
    </location>
</feature>
<dbReference type="AlphaFoldDB" id="A0AA36J1J6"/>